<dbReference type="EC" id="3.4.21.53" evidence="1"/>
<dbReference type="PANTHER" id="PTHR10443:SF12">
    <property type="entry name" value="DIPEPTIDASE"/>
    <property type="match status" value="1"/>
</dbReference>
<dbReference type="PANTHER" id="PTHR10443">
    <property type="entry name" value="MICROSOMAL DIPEPTIDASE"/>
    <property type="match status" value="1"/>
</dbReference>
<dbReference type="Proteomes" id="UP000295781">
    <property type="component" value="Chromosome"/>
</dbReference>
<dbReference type="InterPro" id="IPR008257">
    <property type="entry name" value="Pept_M19"/>
</dbReference>
<dbReference type="AlphaFoldDB" id="A0A4P2Q5N1"/>
<keyword evidence="1" id="KW-0378">Hydrolase</keyword>
<dbReference type="RefSeq" id="WP_129351218.1">
    <property type="nucleotide sequence ID" value="NZ_CP012670.1"/>
</dbReference>
<dbReference type="Pfam" id="PF01244">
    <property type="entry name" value="Peptidase_M19"/>
    <property type="match status" value="1"/>
</dbReference>
<organism evidence="1 2">
    <name type="scientific">Sorangium cellulosum</name>
    <name type="common">Polyangium cellulosum</name>
    <dbReference type="NCBI Taxonomy" id="56"/>
    <lineage>
        <taxon>Bacteria</taxon>
        <taxon>Pseudomonadati</taxon>
        <taxon>Myxococcota</taxon>
        <taxon>Polyangia</taxon>
        <taxon>Polyangiales</taxon>
        <taxon>Polyangiaceae</taxon>
        <taxon>Sorangium</taxon>
    </lineage>
</organism>
<dbReference type="GO" id="GO:0004252">
    <property type="term" value="F:serine-type endopeptidase activity"/>
    <property type="evidence" value="ECO:0007669"/>
    <property type="project" value="UniProtKB-EC"/>
</dbReference>
<reference evidence="1 2" key="1">
    <citation type="submission" date="2015-09" db="EMBL/GenBank/DDBJ databases">
        <title>Sorangium comparison.</title>
        <authorList>
            <person name="Zaburannyi N."/>
            <person name="Bunk B."/>
            <person name="Overmann J."/>
            <person name="Mueller R."/>
        </authorList>
    </citation>
    <scope>NUCLEOTIDE SEQUENCE [LARGE SCALE GENOMIC DNA]</scope>
    <source>
        <strain evidence="1 2">So ceGT47</strain>
    </source>
</reference>
<evidence type="ECO:0000313" key="2">
    <source>
        <dbReference type="Proteomes" id="UP000295781"/>
    </source>
</evidence>
<dbReference type="GO" id="GO:0006508">
    <property type="term" value="P:proteolysis"/>
    <property type="evidence" value="ECO:0007669"/>
    <property type="project" value="InterPro"/>
</dbReference>
<dbReference type="Gene3D" id="3.20.20.140">
    <property type="entry name" value="Metal-dependent hydrolases"/>
    <property type="match status" value="1"/>
</dbReference>
<evidence type="ECO:0000313" key="1">
    <source>
        <dbReference type="EMBL" id="AUX24744.1"/>
    </source>
</evidence>
<dbReference type="InterPro" id="IPR032466">
    <property type="entry name" value="Metal_Hydrolase"/>
</dbReference>
<protein>
    <submittedName>
        <fullName evidence="1">Peptidase</fullName>
        <ecNumber evidence="1">3.4.21.53</ecNumber>
    </submittedName>
</protein>
<gene>
    <name evidence="1" type="ORF">SOCEGT47_052830</name>
</gene>
<dbReference type="PROSITE" id="PS51365">
    <property type="entry name" value="RENAL_DIPEPTIDASE_2"/>
    <property type="match status" value="1"/>
</dbReference>
<sequence length="341" mass="36733">MHGTPEARALHAQFPAIDLHADSLMWSRWVGYDLHERHEPPLPFAALGGHVDVPRLVEGGVGAQFFGLVSLPIGQRRGLAAVVHEQIDLLEQAVLAQPGRLVKARTAEDIDAARGRGAVAALLGIEGAHALEGELETLERFARRGVRYLGLCHFTANEACYPAYGRGRRDGEGLTPFGREVVRLAEDLGVIVDLAHINRAGFLEACALARRPPMVSHTGVAGAFAHWRNIDDDQLRAVADRGGCAGIIFCPLYLGADGIDPVIKHLLHIINVAGEDTPALGSDWDGFIVPTRDLRDAAHLPLLTDALLRAGVSERVIGKLLRGNVMRVLSDNPLPTTRSVA</sequence>
<dbReference type="GO" id="GO:0070573">
    <property type="term" value="F:metallodipeptidase activity"/>
    <property type="evidence" value="ECO:0007669"/>
    <property type="project" value="InterPro"/>
</dbReference>
<proteinExistence type="predicted"/>
<dbReference type="CDD" id="cd01301">
    <property type="entry name" value="rDP_like"/>
    <property type="match status" value="1"/>
</dbReference>
<name>A0A4P2Q5N1_SORCE</name>
<dbReference type="OrthoDB" id="9804920at2"/>
<dbReference type="SUPFAM" id="SSF51556">
    <property type="entry name" value="Metallo-dependent hydrolases"/>
    <property type="match status" value="1"/>
</dbReference>
<accession>A0A4P2Q5N1</accession>
<dbReference type="EMBL" id="CP012670">
    <property type="protein sequence ID" value="AUX24744.1"/>
    <property type="molecule type" value="Genomic_DNA"/>
</dbReference>